<organism evidence="1 2">
    <name type="scientific">Candidatus Bealeia paramacronuclearis</name>
    <dbReference type="NCBI Taxonomy" id="1921001"/>
    <lineage>
        <taxon>Bacteria</taxon>
        <taxon>Pseudomonadati</taxon>
        <taxon>Pseudomonadota</taxon>
        <taxon>Alphaproteobacteria</taxon>
        <taxon>Holosporales</taxon>
        <taxon>Holosporaceae</taxon>
        <taxon>Candidatus Bealeia</taxon>
    </lineage>
</organism>
<proteinExistence type="predicted"/>
<dbReference type="EMBL" id="CP133270">
    <property type="protein sequence ID" value="WVX66187.1"/>
    <property type="molecule type" value="Genomic_DNA"/>
</dbReference>
<evidence type="ECO:0000313" key="1">
    <source>
        <dbReference type="EMBL" id="WVX66187.1"/>
    </source>
</evidence>
<keyword evidence="2" id="KW-1185">Reference proteome</keyword>
<evidence type="ECO:0000313" key="2">
    <source>
        <dbReference type="Proteomes" id="UP001330434"/>
    </source>
</evidence>
<sequence length="47" mass="5571">MAIIRHMALNLLQLTKDKMKRQSIKRLRKMAGWDDNILSNILTQKFS</sequence>
<gene>
    <name evidence="1" type="ORF">Bealeia1_00360</name>
</gene>
<name>A0ABZ2C1R1_9PROT</name>
<accession>A0ABZ2C1R1</accession>
<reference evidence="1 2" key="1">
    <citation type="journal article" date="2024" name="Environ. Microbiol.">
        <title>Novel evolutionary insights on the interactions of the Holosporales (Alphaproteobacteria) with eukaryotic hosts from comparative genomics.</title>
        <authorList>
            <person name="Giovannini M."/>
            <person name="Petroni G."/>
            <person name="Castelli M."/>
        </authorList>
    </citation>
    <scope>NUCLEOTIDE SEQUENCE [LARGE SCALE GENOMIC DNA]</scope>
    <source>
        <strain evidence="1 2">US_Bl 15I1</strain>
    </source>
</reference>
<dbReference type="RefSeq" id="WP_331256709.1">
    <property type="nucleotide sequence ID" value="NZ_CP133270.1"/>
</dbReference>
<dbReference type="Proteomes" id="UP001330434">
    <property type="component" value="Chromosome"/>
</dbReference>
<protein>
    <submittedName>
        <fullName evidence="1">ISAs1 family transposase</fullName>
    </submittedName>
</protein>